<sequence>MSRPTLYVAITNHGFGHAVRSASVVAAIQRLNPDILTILVTTAPHWLLESYISFDFIQRHRGFDVGVIQSDSLKMDKIATLAKLQDIKAHERSIIASEVNFIRTNQVGLILADIPPLAAVIAKAAGIPCWMMSNFGWDFIYRDWGEDFQEITDWMSSCYQQCDRLFRLPLSESMSAFPNIIDVGLTGGNPRYSETHLRTHFNLTAPKEKTILLTFGGLGLEQIPYQNLQHFQKWQFITFDRNIPRLQNLIQVTEHQYRPVDFMPFCGRVISKPGFSTFSEALRQNTPIVSLTRDNFAESHFLLDGIQKYSEHQIITPQEFFQGNWDFLHDSLIPPKYNISIDKNGSETIAKAIVNYFQSHP</sequence>
<evidence type="ECO:0000313" key="1">
    <source>
        <dbReference type="EMBL" id="PSF39589.1"/>
    </source>
</evidence>
<evidence type="ECO:0000313" key="2">
    <source>
        <dbReference type="Proteomes" id="UP000239001"/>
    </source>
</evidence>
<dbReference type="Proteomes" id="UP000239001">
    <property type="component" value="Unassembled WGS sequence"/>
</dbReference>
<dbReference type="SUPFAM" id="SSF53756">
    <property type="entry name" value="UDP-Glycosyltransferase/glycogen phosphorylase"/>
    <property type="match status" value="1"/>
</dbReference>
<comment type="caution">
    <text evidence="1">The sequence shown here is derived from an EMBL/GenBank/DDBJ whole genome shotgun (WGS) entry which is preliminary data.</text>
</comment>
<name>A0A2T1M424_9CHRO</name>
<gene>
    <name evidence="1" type="ORF">C7H19_01790</name>
</gene>
<dbReference type="EMBL" id="PXOH01000001">
    <property type="protein sequence ID" value="PSF39589.1"/>
    <property type="molecule type" value="Genomic_DNA"/>
</dbReference>
<accession>A0A2T1M424</accession>
<organism evidence="1 2">
    <name type="scientific">Aphanothece hegewaldii CCALA 016</name>
    <dbReference type="NCBI Taxonomy" id="2107694"/>
    <lineage>
        <taxon>Bacteria</taxon>
        <taxon>Bacillati</taxon>
        <taxon>Cyanobacteriota</taxon>
        <taxon>Cyanophyceae</taxon>
        <taxon>Oscillatoriophycideae</taxon>
        <taxon>Chroococcales</taxon>
        <taxon>Aphanothecaceae</taxon>
        <taxon>Aphanothece</taxon>
    </lineage>
</organism>
<dbReference type="AlphaFoldDB" id="A0A2T1M424"/>
<dbReference type="PANTHER" id="PTHR38134:SF2">
    <property type="entry name" value="GALACTOKINASE"/>
    <property type="match status" value="1"/>
</dbReference>
<dbReference type="InterPro" id="IPR053205">
    <property type="entry name" value="GHMP_kinase_L-arabinokinase"/>
</dbReference>
<protein>
    <submittedName>
        <fullName evidence="1">Glycosyl transferase</fullName>
    </submittedName>
</protein>
<keyword evidence="2" id="KW-1185">Reference proteome</keyword>
<reference evidence="1 2" key="1">
    <citation type="submission" date="2018-03" db="EMBL/GenBank/DDBJ databases">
        <title>The ancient ancestry and fast evolution of plastids.</title>
        <authorList>
            <person name="Moore K.R."/>
            <person name="Magnabosco C."/>
            <person name="Momper L."/>
            <person name="Gold D.A."/>
            <person name="Bosak T."/>
            <person name="Fournier G.P."/>
        </authorList>
    </citation>
    <scope>NUCLEOTIDE SEQUENCE [LARGE SCALE GENOMIC DNA]</scope>
    <source>
        <strain evidence="1 2">CCALA 016</strain>
    </source>
</reference>
<dbReference type="GO" id="GO:0016740">
    <property type="term" value="F:transferase activity"/>
    <property type="evidence" value="ECO:0007669"/>
    <property type="project" value="UniProtKB-KW"/>
</dbReference>
<dbReference type="OrthoDB" id="503106at2"/>
<keyword evidence="1" id="KW-0808">Transferase</keyword>
<dbReference type="RefSeq" id="WP_106455211.1">
    <property type="nucleotide sequence ID" value="NZ_PXOH01000001.1"/>
</dbReference>
<proteinExistence type="predicted"/>
<dbReference type="PANTHER" id="PTHR38134">
    <property type="entry name" value="SLR1395 PROTEIN"/>
    <property type="match status" value="1"/>
</dbReference>
<reference evidence="1 2" key="2">
    <citation type="submission" date="2018-03" db="EMBL/GenBank/DDBJ databases">
        <authorList>
            <person name="Keele B.F."/>
        </authorList>
    </citation>
    <scope>NUCLEOTIDE SEQUENCE [LARGE SCALE GENOMIC DNA]</scope>
    <source>
        <strain evidence="1 2">CCALA 016</strain>
    </source>
</reference>